<proteinExistence type="predicted"/>
<accession>A0ABQ8WDI3</accession>
<reference evidence="1 2" key="1">
    <citation type="journal article" date="2023" name="IMA Fungus">
        <title>Comparative genomic study of the Penicillium genus elucidates a diverse pangenome and 15 lateral gene transfer events.</title>
        <authorList>
            <person name="Petersen C."/>
            <person name="Sorensen T."/>
            <person name="Nielsen M.R."/>
            <person name="Sondergaard T.E."/>
            <person name="Sorensen J.L."/>
            <person name="Fitzpatrick D.A."/>
            <person name="Frisvad J.C."/>
            <person name="Nielsen K.L."/>
        </authorList>
    </citation>
    <scope>NUCLEOTIDE SEQUENCE [LARGE SCALE GENOMIC DNA]</scope>
    <source>
        <strain evidence="1 2">IBT 3361</strain>
    </source>
</reference>
<evidence type="ECO:0000313" key="1">
    <source>
        <dbReference type="EMBL" id="KAJ5264682.1"/>
    </source>
</evidence>
<evidence type="ECO:0000313" key="2">
    <source>
        <dbReference type="Proteomes" id="UP001220256"/>
    </source>
</evidence>
<name>A0ABQ8WDI3_PENCH</name>
<dbReference type="Proteomes" id="UP001220256">
    <property type="component" value="Unassembled WGS sequence"/>
</dbReference>
<sequence length="83" mass="9323">MAFGRHEKIDRHKKALPIQNWLRRCTAQTDILAKASAALPKRLAEPATTPREAPGRIALWWSATPHDISLLPESSSYSRTVHP</sequence>
<protein>
    <submittedName>
        <fullName evidence="1">Uncharacterized protein</fullName>
    </submittedName>
</protein>
<organism evidence="1 2">
    <name type="scientific">Penicillium chrysogenum</name>
    <name type="common">Penicillium notatum</name>
    <dbReference type="NCBI Taxonomy" id="5076"/>
    <lineage>
        <taxon>Eukaryota</taxon>
        <taxon>Fungi</taxon>
        <taxon>Dikarya</taxon>
        <taxon>Ascomycota</taxon>
        <taxon>Pezizomycotina</taxon>
        <taxon>Eurotiomycetes</taxon>
        <taxon>Eurotiomycetidae</taxon>
        <taxon>Eurotiales</taxon>
        <taxon>Aspergillaceae</taxon>
        <taxon>Penicillium</taxon>
        <taxon>Penicillium chrysogenum species complex</taxon>
    </lineage>
</organism>
<keyword evidence="2" id="KW-1185">Reference proteome</keyword>
<gene>
    <name evidence="1" type="ORF">N7505_007475</name>
</gene>
<comment type="caution">
    <text evidence="1">The sequence shown here is derived from an EMBL/GenBank/DDBJ whole genome shotgun (WGS) entry which is preliminary data.</text>
</comment>
<dbReference type="EMBL" id="JAPVEB010000004">
    <property type="protein sequence ID" value="KAJ5264682.1"/>
    <property type="molecule type" value="Genomic_DNA"/>
</dbReference>